<keyword evidence="2 5" id="KW-0808">Transferase</keyword>
<dbReference type="InterPro" id="IPR029056">
    <property type="entry name" value="Ribokinase-like"/>
</dbReference>
<dbReference type="SUPFAM" id="SSF53613">
    <property type="entry name" value="Ribokinase-like"/>
    <property type="match status" value="1"/>
</dbReference>
<comment type="similarity">
    <text evidence="1">Belongs to the carbohydrate kinase PfkB family.</text>
</comment>
<dbReference type="Proteomes" id="UP000539111">
    <property type="component" value="Unassembled WGS sequence"/>
</dbReference>
<sequence>MTPARMPRLISIGETMALVTPATTMPLAAAVDFHLDAGGAESNVAAHAAQLGVPSAWVSALGDDALGQRIRSTLERRGVDVRWVAIDPDAPTGVYFKDPGHGVLYYRRGSAASKMSPAGIADIRLEDADVVYISGITPALSASCRALTDSVFERAAAAGTTLSFDINHRPALWKNGDAGTTLLEFARRADIVFVGLDEAAALWECVTPDDVHALLPEPGHLIVKDGDVGATEFRRTGGNSIFVPAIPTRVVEAVGAGDAFAAGYLAAALEGLPPAERLQAGHERARQVLTSTSDFIVEPPAPIAEPSEPVSEPTP</sequence>
<dbReference type="InterPro" id="IPR052700">
    <property type="entry name" value="Carb_kinase_PfkB-like"/>
</dbReference>
<organism evidence="5 6">
    <name type="scientific">Spelaeicoccus albus</name>
    <dbReference type="NCBI Taxonomy" id="1280376"/>
    <lineage>
        <taxon>Bacteria</taxon>
        <taxon>Bacillati</taxon>
        <taxon>Actinomycetota</taxon>
        <taxon>Actinomycetes</taxon>
        <taxon>Micrococcales</taxon>
        <taxon>Brevibacteriaceae</taxon>
        <taxon>Spelaeicoccus</taxon>
    </lineage>
</organism>
<proteinExistence type="inferred from homology"/>
<feature type="domain" description="Carbohydrate kinase PfkB" evidence="4">
    <location>
        <begin position="7"/>
        <end position="293"/>
    </location>
</feature>
<protein>
    <submittedName>
        <fullName evidence="5">2-dehydro-3-deoxygluconokinase</fullName>
        <ecNumber evidence="5">2.7.1.45</ecNumber>
    </submittedName>
</protein>
<evidence type="ECO:0000256" key="2">
    <source>
        <dbReference type="ARBA" id="ARBA00022679"/>
    </source>
</evidence>
<dbReference type="CDD" id="cd01166">
    <property type="entry name" value="KdgK"/>
    <property type="match status" value="1"/>
</dbReference>
<reference evidence="5 6" key="1">
    <citation type="submission" date="2020-07" db="EMBL/GenBank/DDBJ databases">
        <title>Sequencing the genomes of 1000 actinobacteria strains.</title>
        <authorList>
            <person name="Klenk H.-P."/>
        </authorList>
    </citation>
    <scope>NUCLEOTIDE SEQUENCE [LARGE SCALE GENOMIC DNA]</scope>
    <source>
        <strain evidence="5 6">DSM 26341</strain>
    </source>
</reference>
<gene>
    <name evidence="5" type="ORF">BJY26_001614</name>
</gene>
<dbReference type="Pfam" id="PF00294">
    <property type="entry name" value="PfkB"/>
    <property type="match status" value="1"/>
</dbReference>
<keyword evidence="6" id="KW-1185">Reference proteome</keyword>
<dbReference type="InterPro" id="IPR011611">
    <property type="entry name" value="PfkB_dom"/>
</dbReference>
<dbReference type="GO" id="GO:0008673">
    <property type="term" value="F:2-dehydro-3-deoxygluconokinase activity"/>
    <property type="evidence" value="ECO:0007669"/>
    <property type="project" value="UniProtKB-EC"/>
</dbReference>
<evidence type="ECO:0000313" key="5">
    <source>
        <dbReference type="EMBL" id="NYI67308.1"/>
    </source>
</evidence>
<evidence type="ECO:0000313" key="6">
    <source>
        <dbReference type="Proteomes" id="UP000539111"/>
    </source>
</evidence>
<accession>A0A7Z0ABU1</accession>
<dbReference type="PANTHER" id="PTHR43320:SF2">
    <property type="entry name" value="2-DEHYDRO-3-DEOXYGLUCONOKINASE_2-DEHYDRO-3-DEOXYGALACTONOKINASE"/>
    <property type="match status" value="1"/>
</dbReference>
<evidence type="ECO:0000256" key="3">
    <source>
        <dbReference type="ARBA" id="ARBA00022777"/>
    </source>
</evidence>
<dbReference type="PANTHER" id="PTHR43320">
    <property type="entry name" value="SUGAR KINASE"/>
    <property type="match status" value="1"/>
</dbReference>
<comment type="caution">
    <text evidence="5">The sequence shown here is derived from an EMBL/GenBank/DDBJ whole genome shotgun (WGS) entry which is preliminary data.</text>
</comment>
<dbReference type="RefSeq" id="WP_237249047.1">
    <property type="nucleotide sequence ID" value="NZ_JACBZP010000001.1"/>
</dbReference>
<evidence type="ECO:0000256" key="1">
    <source>
        <dbReference type="ARBA" id="ARBA00010688"/>
    </source>
</evidence>
<keyword evidence="3 5" id="KW-0418">Kinase</keyword>
<evidence type="ECO:0000259" key="4">
    <source>
        <dbReference type="Pfam" id="PF00294"/>
    </source>
</evidence>
<dbReference type="EC" id="2.7.1.45" evidence="5"/>
<name>A0A7Z0ABU1_9MICO</name>
<dbReference type="Gene3D" id="3.40.1190.20">
    <property type="match status" value="1"/>
</dbReference>
<dbReference type="AlphaFoldDB" id="A0A7Z0ABU1"/>
<dbReference type="EMBL" id="JACBZP010000001">
    <property type="protein sequence ID" value="NYI67308.1"/>
    <property type="molecule type" value="Genomic_DNA"/>
</dbReference>